<keyword evidence="2" id="KW-0472">Membrane</keyword>
<evidence type="ECO:0000256" key="2">
    <source>
        <dbReference type="ARBA" id="ARBA00023136"/>
    </source>
</evidence>
<dbReference type="InterPro" id="IPR041700">
    <property type="entry name" value="OMP_b-brl_3"/>
</dbReference>
<keyword evidence="5" id="KW-0675">Receptor</keyword>
<dbReference type="PANTHER" id="PTHR40980">
    <property type="entry name" value="PLUG DOMAIN-CONTAINING PROTEIN"/>
    <property type="match status" value="1"/>
</dbReference>
<evidence type="ECO:0000313" key="6">
    <source>
        <dbReference type="Proteomes" id="UP000653730"/>
    </source>
</evidence>
<dbReference type="Gene3D" id="2.40.170.20">
    <property type="entry name" value="TonB-dependent receptor, beta-barrel domain"/>
    <property type="match status" value="1"/>
</dbReference>
<dbReference type="RefSeq" id="WP_187966403.1">
    <property type="nucleotide sequence ID" value="NZ_JACVDC010000052.1"/>
</dbReference>
<dbReference type="GO" id="GO:0009279">
    <property type="term" value="C:cell outer membrane"/>
    <property type="evidence" value="ECO:0007669"/>
    <property type="project" value="UniProtKB-SubCell"/>
</dbReference>
<dbReference type="SUPFAM" id="SSF56935">
    <property type="entry name" value="Porins"/>
    <property type="match status" value="1"/>
</dbReference>
<dbReference type="SUPFAM" id="SSF49464">
    <property type="entry name" value="Carboxypeptidase regulatory domain-like"/>
    <property type="match status" value="1"/>
</dbReference>
<dbReference type="InterPro" id="IPR036942">
    <property type="entry name" value="Beta-barrel_TonB_sf"/>
</dbReference>
<dbReference type="Pfam" id="PF13715">
    <property type="entry name" value="CarbopepD_reg_2"/>
    <property type="match status" value="1"/>
</dbReference>
<dbReference type="EMBL" id="JACVDC010000052">
    <property type="protein sequence ID" value="MBC9797267.1"/>
    <property type="molecule type" value="Genomic_DNA"/>
</dbReference>
<sequence length="804" mass="93844">MGYSNKWAFFVFGIMFFPSVLFAQDHSLKGKIVDAVQAPLSFVNVLLLKEEDSTVVQGTSSDGNGIFNIHYIEDGRYIIKATYIGYRSYVKRVEVKEDLDIGVLSLIENREKLSEVTVTGNMPVIEKKANRLVFNVENSVLSQQNSLEILKNTPGVLMVNDQIKIRNTPATVYINGKRVFLTGDELKSLLENYPGTNIRSVEVMATPPAQYDAEDGAVLNIVTSKNISIGYKGSVNSRWTEAIFPKYSFGTNHYYKNDFLDLFASYSYSPRKEYKHDKSYFNFFENNTPDDRLEVDFRKVTRSYAHNLHSILDFTIDKKNSLSLSANILHSPGKTFNNKVISDVFDADRDLESYFLTNSELENDRSNLAFSLDYKHTINDKGAVMKAISNYIYYDDWQSQYLSTDYYNNNDNLTDNNTFDFLADQRNNIFTQQLDFSIPLESFYVETGLKYSVINSKSKASFEGADIPEDADDDNFDYKEDIYAAYGSMTKEWEKWALVLGLRGEYTDVMANSIVLGDVNTQKYFELFPTINLQHTLADDHQLEFSYKRSLNRPRYSKLNPYRYYIYEKEFSSGNPTLTRSIDNKIALDYTYKKKYTFSLYYQHTNGLIEKLTFQDNENRSVYASYFNIDEEFQYSLDFMYYGYIRDWWYLFVYMSGFYIENTFQALESDNVMHTDNTLGYLGRAYNQFVLSEDRTFTADLILYYSSNFLYGSIRTDPRFYTDIGFTKSFWDKRLVATLNFTDIFNTKNIWQKSNYLNQDNGYTDMPERRTVTIGLRYNFGNYRLKDNERNTTPDEQERLEEKE</sequence>
<feature type="domain" description="Outer membrane protein beta-barrel" evidence="4">
    <location>
        <begin position="376"/>
        <end position="778"/>
    </location>
</feature>
<dbReference type="PANTHER" id="PTHR40980:SF4">
    <property type="entry name" value="TONB-DEPENDENT RECEPTOR-LIKE BETA-BARREL DOMAIN-CONTAINING PROTEIN"/>
    <property type="match status" value="1"/>
</dbReference>
<dbReference type="InterPro" id="IPR008969">
    <property type="entry name" value="CarboxyPept-like_regulatory"/>
</dbReference>
<proteinExistence type="predicted"/>
<evidence type="ECO:0000256" key="1">
    <source>
        <dbReference type="ARBA" id="ARBA00004442"/>
    </source>
</evidence>
<evidence type="ECO:0000259" key="4">
    <source>
        <dbReference type="Pfam" id="PF14905"/>
    </source>
</evidence>
<evidence type="ECO:0000256" key="3">
    <source>
        <dbReference type="ARBA" id="ARBA00023237"/>
    </source>
</evidence>
<keyword evidence="3" id="KW-0998">Cell outer membrane</keyword>
<comment type="subcellular location">
    <subcellularLocation>
        <location evidence="1">Cell outer membrane</location>
    </subcellularLocation>
</comment>
<comment type="caution">
    <text evidence="5">The sequence shown here is derived from an EMBL/GenBank/DDBJ whole genome shotgun (WGS) entry which is preliminary data.</text>
</comment>
<keyword evidence="6" id="KW-1185">Reference proteome</keyword>
<organism evidence="5 6">
    <name type="scientific">Sinomicrobium weinanense</name>
    <dbReference type="NCBI Taxonomy" id="2842200"/>
    <lineage>
        <taxon>Bacteria</taxon>
        <taxon>Pseudomonadati</taxon>
        <taxon>Bacteroidota</taxon>
        <taxon>Flavobacteriia</taxon>
        <taxon>Flavobacteriales</taxon>
        <taxon>Flavobacteriaceae</taxon>
        <taxon>Sinomicrobium</taxon>
    </lineage>
</organism>
<dbReference type="Proteomes" id="UP000653730">
    <property type="component" value="Unassembled WGS sequence"/>
</dbReference>
<reference evidence="5 6" key="1">
    <citation type="submission" date="2020-09" db="EMBL/GenBank/DDBJ databases">
        <title>Sinomicrobium weinanense sp. nov., a halophilic bacteria isolated from saline-alkali soil.</title>
        <authorList>
            <person name="Wu P."/>
            <person name="Ren H."/>
            <person name="Mei Y."/>
            <person name="Liang Y."/>
            <person name="Chen Z."/>
        </authorList>
    </citation>
    <scope>NUCLEOTIDE SEQUENCE [LARGE SCALE GENOMIC DNA]</scope>
    <source>
        <strain evidence="5 6">FJxs</strain>
    </source>
</reference>
<dbReference type="Pfam" id="PF14905">
    <property type="entry name" value="OMP_b-brl_3"/>
    <property type="match status" value="1"/>
</dbReference>
<gene>
    <name evidence="5" type="ORF">IBL28_14930</name>
</gene>
<name>A0A926JTJ9_9FLAO</name>
<evidence type="ECO:0000313" key="5">
    <source>
        <dbReference type="EMBL" id="MBC9797267.1"/>
    </source>
</evidence>
<dbReference type="Gene3D" id="2.60.40.1120">
    <property type="entry name" value="Carboxypeptidase-like, regulatory domain"/>
    <property type="match status" value="1"/>
</dbReference>
<dbReference type="AlphaFoldDB" id="A0A926JTJ9"/>
<protein>
    <submittedName>
        <fullName evidence="5">TonB-dependent receptor</fullName>
    </submittedName>
</protein>
<accession>A0A926JTJ9</accession>